<evidence type="ECO:0000313" key="2">
    <source>
        <dbReference type="Proteomes" id="UP001211907"/>
    </source>
</evidence>
<organism evidence="1 2">
    <name type="scientific">Physocladia obscura</name>
    <dbReference type="NCBI Taxonomy" id="109957"/>
    <lineage>
        <taxon>Eukaryota</taxon>
        <taxon>Fungi</taxon>
        <taxon>Fungi incertae sedis</taxon>
        <taxon>Chytridiomycota</taxon>
        <taxon>Chytridiomycota incertae sedis</taxon>
        <taxon>Chytridiomycetes</taxon>
        <taxon>Chytridiales</taxon>
        <taxon>Chytriomycetaceae</taxon>
        <taxon>Physocladia</taxon>
    </lineage>
</organism>
<gene>
    <name evidence="1" type="ORF">HK100_005852</name>
</gene>
<protein>
    <submittedName>
        <fullName evidence="1">Uncharacterized protein</fullName>
    </submittedName>
</protein>
<feature type="non-terminal residue" evidence="1">
    <location>
        <position position="100"/>
    </location>
</feature>
<dbReference type="AlphaFoldDB" id="A0AAD5XBN7"/>
<accession>A0AAD5XBN7</accession>
<dbReference type="Proteomes" id="UP001211907">
    <property type="component" value="Unassembled WGS sequence"/>
</dbReference>
<reference evidence="1" key="1">
    <citation type="submission" date="2020-05" db="EMBL/GenBank/DDBJ databases">
        <title>Phylogenomic resolution of chytrid fungi.</title>
        <authorList>
            <person name="Stajich J.E."/>
            <person name="Amses K."/>
            <person name="Simmons R."/>
            <person name="Seto K."/>
            <person name="Myers J."/>
            <person name="Bonds A."/>
            <person name="Quandt C.A."/>
            <person name="Barry K."/>
            <person name="Liu P."/>
            <person name="Grigoriev I."/>
            <person name="Longcore J.E."/>
            <person name="James T.Y."/>
        </authorList>
    </citation>
    <scope>NUCLEOTIDE SEQUENCE</scope>
    <source>
        <strain evidence="1">JEL0513</strain>
    </source>
</reference>
<keyword evidence="2" id="KW-1185">Reference proteome</keyword>
<comment type="caution">
    <text evidence="1">The sequence shown here is derived from an EMBL/GenBank/DDBJ whole genome shotgun (WGS) entry which is preliminary data.</text>
</comment>
<proteinExistence type="predicted"/>
<sequence length="100" mass="11194">MSINKLYDLVNNHCNDSPLHTPAISPHFTDAAVPSISNSDQDQRHVSCRTKQPQQQDYSFETFFGFIKDKTDAIIIVEACVSGMLSCIPPNKFGNLCFRS</sequence>
<dbReference type="EMBL" id="JADGJH010002718">
    <property type="protein sequence ID" value="KAJ3095344.1"/>
    <property type="molecule type" value="Genomic_DNA"/>
</dbReference>
<evidence type="ECO:0000313" key="1">
    <source>
        <dbReference type="EMBL" id="KAJ3095344.1"/>
    </source>
</evidence>
<name>A0AAD5XBN7_9FUNG</name>